<dbReference type="Pfam" id="PF08245">
    <property type="entry name" value="Mur_ligase_M"/>
    <property type="match status" value="1"/>
</dbReference>
<dbReference type="AlphaFoldDB" id="E5Y4J0"/>
<protein>
    <recommendedName>
        <fullName evidence="7">UDP-N-acetylmuramoyl-L-alanyl-D-glutamate--2,6-diaminopimelate ligase</fullName>
        <ecNumber evidence="7">6.3.2.13</ecNumber>
    </recommendedName>
    <alternativeName>
        <fullName evidence="7">Meso-A2pm-adding enzyme</fullName>
    </alternativeName>
    <alternativeName>
        <fullName evidence="7">Meso-diaminopimelate-adding enzyme</fullName>
    </alternativeName>
    <alternativeName>
        <fullName evidence="7">UDP-MurNAc-L-Ala-D-Glu:meso-diaminopimelate ligase</fullName>
    </alternativeName>
    <alternativeName>
        <fullName evidence="7">UDP-MurNAc-tripeptide synthetase</fullName>
    </alternativeName>
    <alternativeName>
        <fullName evidence="7">UDP-N-acetylmuramyl-tripeptide synthetase</fullName>
    </alternativeName>
</protein>
<dbReference type="NCBIfam" id="TIGR01085">
    <property type="entry name" value="murE"/>
    <property type="match status" value="1"/>
</dbReference>
<dbReference type="NCBIfam" id="NF001126">
    <property type="entry name" value="PRK00139.1-4"/>
    <property type="match status" value="1"/>
</dbReference>
<dbReference type="Proteomes" id="UP000006034">
    <property type="component" value="Unassembled WGS sequence"/>
</dbReference>
<feature type="short sequence motif" description="Meso-diaminopimelate recognition motif" evidence="7">
    <location>
        <begin position="404"/>
        <end position="407"/>
    </location>
</feature>
<dbReference type="InterPro" id="IPR013221">
    <property type="entry name" value="Mur_ligase_cen"/>
</dbReference>
<feature type="binding site" evidence="7">
    <location>
        <position position="455"/>
    </location>
    <ligand>
        <name>meso-2,6-diaminopimelate</name>
        <dbReference type="ChEBI" id="CHEBI:57791"/>
    </ligand>
</feature>
<dbReference type="RefSeq" id="WP_016360768.1">
    <property type="nucleotide sequence ID" value="NZ_KE150238.1"/>
</dbReference>
<sequence length="484" mass="51510">MGMYPLSLLESRVAAQGMELCIDSRKATPGCVFVALPGSSADGSQFIADAVARGAGYVVCRPESAGNCGEAEVVDCADPRQALGLLARARYGTASLPFPVVGVTGTNGKTTTTYLLDHLFASAGKKTGVLGTVSYRWPGHHEDAPMTTPDCLDVHTMLADMRAAGVDMAFMEVSSHALDQNRVAGVGFGGAVFSNLTQDHLDYHHDMETYFKAKAKLFLDGDGKPFADRVMAIGTDNPWGARLAGMAPEAIGFGLTASGASGRYLEGKVLSSTTAGLRLHARFEGREWEFTSPLVGNYNAENLLAVQAVALGFGLDPEAFRCFETFCGVPGRLERILNPQNLDVFVDYAHTPDALINVLNALRGAGFKRIVTVFGCGGNRDRAKRPLMGEAVARLSDVAVLTSDNPRHEEPEAIMADVMPGLSGAAEVFADPDRRRAIEKGLELLHPGDALLIAGKGHESTQQIGDVKHPFSDQQTVREILGCA</sequence>
<dbReference type="GO" id="GO:0008765">
    <property type="term" value="F:UDP-N-acetylmuramoylalanyl-D-glutamate-2,6-diaminopimelate ligase activity"/>
    <property type="evidence" value="ECO:0007669"/>
    <property type="project" value="UniProtKB-UniRule"/>
</dbReference>
<comment type="pathway">
    <text evidence="7 8">Cell wall biogenesis; peptidoglycan biosynthesis.</text>
</comment>
<organism evidence="12 13">
    <name type="scientific">Bilophila wadsworthia (strain 3_1_6)</name>
    <dbReference type="NCBI Taxonomy" id="563192"/>
    <lineage>
        <taxon>Bacteria</taxon>
        <taxon>Pseudomonadati</taxon>
        <taxon>Thermodesulfobacteriota</taxon>
        <taxon>Desulfovibrionia</taxon>
        <taxon>Desulfovibrionales</taxon>
        <taxon>Desulfovibrionaceae</taxon>
        <taxon>Bilophila</taxon>
    </lineage>
</organism>
<evidence type="ECO:0000259" key="11">
    <source>
        <dbReference type="Pfam" id="PF08245"/>
    </source>
</evidence>
<comment type="cofactor">
    <cofactor evidence="7">
        <name>Mg(2+)</name>
        <dbReference type="ChEBI" id="CHEBI:18420"/>
    </cofactor>
</comment>
<evidence type="ECO:0000256" key="7">
    <source>
        <dbReference type="HAMAP-Rule" id="MF_00208"/>
    </source>
</evidence>
<evidence type="ECO:0000256" key="4">
    <source>
        <dbReference type="ARBA" id="ARBA00022984"/>
    </source>
</evidence>
<comment type="PTM">
    <text evidence="7">Carboxylation is probably crucial for Mg(2+) binding and, consequently, for the gamma-phosphate positioning of ATP.</text>
</comment>
<dbReference type="InterPro" id="IPR036565">
    <property type="entry name" value="Mur-like_cat_sf"/>
</dbReference>
<dbReference type="SUPFAM" id="SSF53623">
    <property type="entry name" value="MurD-like peptide ligases, catalytic domain"/>
    <property type="match status" value="1"/>
</dbReference>
<keyword evidence="7" id="KW-0963">Cytoplasm</keyword>
<dbReference type="PANTHER" id="PTHR23135">
    <property type="entry name" value="MUR LIGASE FAMILY MEMBER"/>
    <property type="match status" value="1"/>
</dbReference>
<feature type="domain" description="Mur ligase N-terminal catalytic" evidence="9">
    <location>
        <begin position="21"/>
        <end position="91"/>
    </location>
</feature>
<evidence type="ECO:0000256" key="3">
    <source>
        <dbReference type="ARBA" id="ARBA00022960"/>
    </source>
</evidence>
<dbReference type="UniPathway" id="UPA00219"/>
<name>E5Y4J0_BILW3</name>
<evidence type="ECO:0000256" key="1">
    <source>
        <dbReference type="ARBA" id="ARBA00005898"/>
    </source>
</evidence>
<comment type="subcellular location">
    <subcellularLocation>
        <location evidence="7 8">Cytoplasm</location>
    </subcellularLocation>
</comment>
<feature type="binding site" evidence="7">
    <location>
        <begin position="404"/>
        <end position="407"/>
    </location>
    <ligand>
        <name>meso-2,6-diaminopimelate</name>
        <dbReference type="ChEBI" id="CHEBI:57791"/>
    </ligand>
</feature>
<evidence type="ECO:0000313" key="13">
    <source>
        <dbReference type="Proteomes" id="UP000006034"/>
    </source>
</evidence>
<comment type="caution">
    <text evidence="12">The sequence shown here is derived from an EMBL/GenBank/DDBJ whole genome shotgun (WGS) entry which is preliminary data.</text>
</comment>
<evidence type="ECO:0000256" key="6">
    <source>
        <dbReference type="ARBA" id="ARBA00023316"/>
    </source>
</evidence>
<dbReference type="InterPro" id="IPR036615">
    <property type="entry name" value="Mur_ligase_C_dom_sf"/>
</dbReference>
<evidence type="ECO:0000256" key="8">
    <source>
        <dbReference type="RuleBase" id="RU004135"/>
    </source>
</evidence>
<dbReference type="GO" id="GO:0005524">
    <property type="term" value="F:ATP binding"/>
    <property type="evidence" value="ECO:0007669"/>
    <property type="project" value="UniProtKB-UniRule"/>
</dbReference>
<feature type="modified residue" description="N6-carboxylysine" evidence="7">
    <location>
        <position position="214"/>
    </location>
</feature>
<dbReference type="GO" id="GO:0008360">
    <property type="term" value="P:regulation of cell shape"/>
    <property type="evidence" value="ECO:0007669"/>
    <property type="project" value="UniProtKB-KW"/>
</dbReference>
<comment type="function">
    <text evidence="7">Catalyzes the addition of meso-diaminopimelic acid to the nucleotide precursor UDP-N-acetylmuramoyl-L-alanyl-D-glutamate (UMAG) in the biosynthesis of bacterial cell-wall peptidoglycan.</text>
</comment>
<dbReference type="InterPro" id="IPR005761">
    <property type="entry name" value="UDP-N-AcMur-Glu-dNH2Pim_ligase"/>
</dbReference>
<dbReference type="GO" id="GO:0051301">
    <property type="term" value="P:cell division"/>
    <property type="evidence" value="ECO:0007669"/>
    <property type="project" value="UniProtKB-KW"/>
</dbReference>
<dbReference type="InterPro" id="IPR004101">
    <property type="entry name" value="Mur_ligase_C"/>
</dbReference>
<keyword evidence="13" id="KW-1185">Reference proteome</keyword>
<feature type="domain" description="Mur ligase C-terminal" evidence="10">
    <location>
        <begin position="331"/>
        <end position="457"/>
    </location>
</feature>
<keyword evidence="4 7" id="KW-0573">Peptidoglycan synthesis</keyword>
<dbReference type="EMBL" id="ADCP02000001">
    <property type="protein sequence ID" value="EFV45098.2"/>
    <property type="molecule type" value="Genomic_DNA"/>
</dbReference>
<feature type="binding site" evidence="7">
    <location>
        <position position="24"/>
    </location>
    <ligand>
        <name>UDP-N-acetyl-alpha-D-muramoyl-L-alanyl-D-glutamate</name>
        <dbReference type="ChEBI" id="CHEBI:83900"/>
    </ligand>
</feature>
<dbReference type="Gene3D" id="3.90.190.20">
    <property type="entry name" value="Mur ligase, C-terminal domain"/>
    <property type="match status" value="1"/>
</dbReference>
<feature type="binding site" evidence="7">
    <location>
        <position position="182"/>
    </location>
    <ligand>
        <name>UDP-N-acetyl-alpha-D-muramoyl-L-alanyl-D-glutamate</name>
        <dbReference type="ChEBI" id="CHEBI:83900"/>
    </ligand>
</feature>
<dbReference type="GO" id="GO:0005737">
    <property type="term" value="C:cytoplasm"/>
    <property type="evidence" value="ECO:0007669"/>
    <property type="project" value="UniProtKB-SubCell"/>
</dbReference>
<feature type="domain" description="Mur ligase central" evidence="11">
    <location>
        <begin position="103"/>
        <end position="310"/>
    </location>
</feature>
<dbReference type="PANTHER" id="PTHR23135:SF4">
    <property type="entry name" value="UDP-N-ACETYLMURAMOYL-L-ALANYL-D-GLUTAMATE--2,6-DIAMINOPIMELATE LIGASE MURE HOMOLOG, CHLOROPLASTIC"/>
    <property type="match status" value="1"/>
</dbReference>
<feature type="binding site" evidence="7">
    <location>
        <begin position="105"/>
        <end position="111"/>
    </location>
    <ligand>
        <name>ATP</name>
        <dbReference type="ChEBI" id="CHEBI:30616"/>
    </ligand>
</feature>
<dbReference type="GO" id="GO:0000287">
    <property type="term" value="F:magnesium ion binding"/>
    <property type="evidence" value="ECO:0007669"/>
    <property type="project" value="UniProtKB-UniRule"/>
</dbReference>
<dbReference type="STRING" id="563192.HMPREF0179_01102"/>
<dbReference type="HOGENOM" id="CLU_022291_4_1_7"/>
<evidence type="ECO:0000256" key="2">
    <source>
        <dbReference type="ARBA" id="ARBA00022618"/>
    </source>
</evidence>
<feature type="binding site" evidence="7">
    <location>
        <position position="380"/>
    </location>
    <ligand>
        <name>meso-2,6-diaminopimelate</name>
        <dbReference type="ChEBI" id="CHEBI:57791"/>
    </ligand>
</feature>
<dbReference type="SUPFAM" id="SSF63418">
    <property type="entry name" value="MurE/MurF N-terminal domain"/>
    <property type="match status" value="1"/>
</dbReference>
<reference evidence="12 13" key="2">
    <citation type="submission" date="2013-04" db="EMBL/GenBank/DDBJ databases">
        <title>The Genome Sequence of Bilophila wadsworthia 3_1_6.</title>
        <authorList>
            <consortium name="The Broad Institute Genomics Platform"/>
            <person name="Earl A."/>
            <person name="Ward D."/>
            <person name="Feldgarden M."/>
            <person name="Gevers D."/>
            <person name="Sibley C."/>
            <person name="Strauss J."/>
            <person name="Allen-Vercoe E."/>
            <person name="Walker B."/>
            <person name="Young S."/>
            <person name="Zeng Q."/>
            <person name="Gargeya S."/>
            <person name="Fitzgerald M."/>
            <person name="Haas B."/>
            <person name="Abouelleil A."/>
            <person name="Allen A.W."/>
            <person name="Alvarado L."/>
            <person name="Arachchi H.M."/>
            <person name="Berlin A.M."/>
            <person name="Chapman S.B."/>
            <person name="Gainer-Dewar J."/>
            <person name="Goldberg J."/>
            <person name="Griggs A."/>
            <person name="Gujja S."/>
            <person name="Hansen M."/>
            <person name="Howarth C."/>
            <person name="Imamovic A."/>
            <person name="Ireland A."/>
            <person name="Larimer J."/>
            <person name="McCowan C."/>
            <person name="Murphy C."/>
            <person name="Pearson M."/>
            <person name="Poon T.W."/>
            <person name="Priest M."/>
            <person name="Roberts A."/>
            <person name="Saif S."/>
            <person name="Shea T."/>
            <person name="Sisk P."/>
            <person name="Sykes S."/>
            <person name="Wortman J."/>
            <person name="Nusbaum C."/>
            <person name="Birren B."/>
        </authorList>
    </citation>
    <scope>NUCLEOTIDE SEQUENCE [LARGE SCALE GENOMIC DNA]</scope>
    <source>
        <strain evidence="12 13">3_1_6</strain>
    </source>
</reference>
<comment type="catalytic activity">
    <reaction evidence="7">
        <text>UDP-N-acetyl-alpha-D-muramoyl-L-alanyl-D-glutamate + meso-2,6-diaminopimelate + ATP = UDP-N-acetyl-alpha-D-muramoyl-L-alanyl-gamma-D-glutamyl-meso-2,6-diaminopimelate + ADP + phosphate + H(+)</text>
        <dbReference type="Rhea" id="RHEA:23676"/>
        <dbReference type="ChEBI" id="CHEBI:15378"/>
        <dbReference type="ChEBI" id="CHEBI:30616"/>
        <dbReference type="ChEBI" id="CHEBI:43474"/>
        <dbReference type="ChEBI" id="CHEBI:57791"/>
        <dbReference type="ChEBI" id="CHEBI:83900"/>
        <dbReference type="ChEBI" id="CHEBI:83905"/>
        <dbReference type="ChEBI" id="CHEBI:456216"/>
        <dbReference type="EC" id="6.3.2.13"/>
    </reaction>
</comment>
<feature type="binding site" evidence="7">
    <location>
        <begin position="147"/>
        <end position="148"/>
    </location>
    <ligand>
        <name>UDP-N-acetyl-alpha-D-muramoyl-L-alanyl-D-glutamate</name>
        <dbReference type="ChEBI" id="CHEBI:83900"/>
    </ligand>
</feature>
<dbReference type="Pfam" id="PF02875">
    <property type="entry name" value="Mur_ligase_C"/>
    <property type="match status" value="1"/>
</dbReference>
<feature type="binding site" evidence="7">
    <location>
        <position position="174"/>
    </location>
    <ligand>
        <name>UDP-N-acetyl-alpha-D-muramoyl-L-alanyl-D-glutamate</name>
        <dbReference type="ChEBI" id="CHEBI:83900"/>
    </ligand>
</feature>
<dbReference type="EC" id="6.3.2.13" evidence="7"/>
<dbReference type="Gene3D" id="3.40.1190.10">
    <property type="entry name" value="Mur-like, catalytic domain"/>
    <property type="match status" value="1"/>
</dbReference>
<feature type="binding site" evidence="7">
    <location>
        <position position="180"/>
    </location>
    <ligand>
        <name>UDP-N-acetyl-alpha-D-muramoyl-L-alanyl-D-glutamate</name>
        <dbReference type="ChEBI" id="CHEBI:83900"/>
    </ligand>
</feature>
<evidence type="ECO:0000259" key="10">
    <source>
        <dbReference type="Pfam" id="PF02875"/>
    </source>
</evidence>
<keyword evidence="7" id="KW-0067">ATP-binding</keyword>
<dbReference type="HAMAP" id="MF_00208">
    <property type="entry name" value="MurE"/>
    <property type="match status" value="1"/>
</dbReference>
<evidence type="ECO:0000313" key="12">
    <source>
        <dbReference type="EMBL" id="EFV45098.2"/>
    </source>
</evidence>
<dbReference type="OrthoDB" id="9800958at2"/>
<keyword evidence="6 7" id="KW-0961">Cell wall biogenesis/degradation</keyword>
<dbReference type="Gene3D" id="3.40.1390.10">
    <property type="entry name" value="MurE/MurF, N-terminal domain"/>
    <property type="match status" value="1"/>
</dbReference>
<dbReference type="eggNOG" id="COG0769">
    <property type="taxonomic scope" value="Bacteria"/>
</dbReference>
<reference evidence="12 13" key="1">
    <citation type="submission" date="2010-10" db="EMBL/GenBank/DDBJ databases">
        <authorList>
            <consortium name="The Broad Institute Genome Sequencing Platform"/>
            <person name="Ward D."/>
            <person name="Earl A."/>
            <person name="Feldgarden M."/>
            <person name="Young S.K."/>
            <person name="Gargeya S."/>
            <person name="Zeng Q."/>
            <person name="Alvarado L."/>
            <person name="Berlin A."/>
            <person name="Bochicchio J."/>
            <person name="Chapman S.B."/>
            <person name="Chen Z."/>
            <person name="Freedman E."/>
            <person name="Gellesch M."/>
            <person name="Goldberg J."/>
            <person name="Griggs A."/>
            <person name="Gujja S."/>
            <person name="Heilman E."/>
            <person name="Heiman D."/>
            <person name="Howarth C."/>
            <person name="Mehta T."/>
            <person name="Neiman D."/>
            <person name="Pearson M."/>
            <person name="Roberts A."/>
            <person name="Saif S."/>
            <person name="Shea T."/>
            <person name="Shenoy N."/>
            <person name="Sisk P."/>
            <person name="Stolte C."/>
            <person name="Sykes S."/>
            <person name="White J."/>
            <person name="Yandava C."/>
            <person name="Allen-Vercoe E."/>
            <person name="Sibley C."/>
            <person name="Ambrose C.E."/>
            <person name="Strauss J."/>
            <person name="Daigneault M."/>
            <person name="Haas B."/>
            <person name="Nusbaum C."/>
            <person name="Birren B."/>
        </authorList>
    </citation>
    <scope>NUCLEOTIDE SEQUENCE [LARGE SCALE GENOMIC DNA]</scope>
    <source>
        <strain evidence="12 13">3_1_6</strain>
    </source>
</reference>
<dbReference type="Pfam" id="PF01225">
    <property type="entry name" value="Mur_ligase"/>
    <property type="match status" value="1"/>
</dbReference>
<comment type="similarity">
    <text evidence="1 7">Belongs to the MurCDEF family. MurE subfamily.</text>
</comment>
<keyword evidence="3 7" id="KW-0133">Cell shape</keyword>
<evidence type="ECO:0000256" key="5">
    <source>
        <dbReference type="ARBA" id="ARBA00023306"/>
    </source>
</evidence>
<keyword evidence="5 7" id="KW-0131">Cell cycle</keyword>
<keyword evidence="7" id="KW-0547">Nucleotide-binding</keyword>
<dbReference type="InterPro" id="IPR000713">
    <property type="entry name" value="Mur_ligase_N"/>
</dbReference>
<keyword evidence="7" id="KW-0436">Ligase</keyword>
<accession>E5Y4J0</accession>
<feature type="binding site" evidence="7">
    <location>
        <position position="459"/>
    </location>
    <ligand>
        <name>meso-2,6-diaminopimelate</name>
        <dbReference type="ChEBI" id="CHEBI:57791"/>
    </ligand>
</feature>
<dbReference type="GO" id="GO:0009252">
    <property type="term" value="P:peptidoglycan biosynthetic process"/>
    <property type="evidence" value="ECO:0007669"/>
    <property type="project" value="UniProtKB-UniRule"/>
</dbReference>
<keyword evidence="2 7" id="KW-0132">Cell division</keyword>
<proteinExistence type="inferred from homology"/>
<dbReference type="InterPro" id="IPR035911">
    <property type="entry name" value="MurE/MurF_N"/>
</dbReference>
<dbReference type="NCBIfam" id="NF001124">
    <property type="entry name" value="PRK00139.1-2"/>
    <property type="match status" value="1"/>
</dbReference>
<evidence type="ECO:0000259" key="9">
    <source>
        <dbReference type="Pfam" id="PF01225"/>
    </source>
</evidence>
<dbReference type="GeneID" id="78086242"/>
<keyword evidence="7" id="KW-0460">Magnesium</keyword>
<gene>
    <name evidence="7" type="primary">murE</name>
    <name evidence="12" type="ORF">HMPREF0179_01102</name>
</gene>
<dbReference type="GO" id="GO:0071555">
    <property type="term" value="P:cell wall organization"/>
    <property type="evidence" value="ECO:0007669"/>
    <property type="project" value="UniProtKB-KW"/>
</dbReference>
<dbReference type="SUPFAM" id="SSF53244">
    <property type="entry name" value="MurD-like peptide ligases, peptide-binding domain"/>
    <property type="match status" value="1"/>
</dbReference>
<comment type="caution">
    <text evidence="7">Lacks conserved residue(s) required for the propagation of feature annotation.</text>
</comment>